<gene>
    <name evidence="9" type="ORF">ACFFGX_03165</name>
</gene>
<dbReference type="Pfam" id="PF00479">
    <property type="entry name" value="G6PD_N"/>
    <property type="match status" value="1"/>
</dbReference>
<comment type="caution">
    <text evidence="9">The sequence shown here is derived from an EMBL/GenBank/DDBJ whole genome shotgun (WGS) entry which is preliminary data.</text>
</comment>
<dbReference type="Pfam" id="PF02781">
    <property type="entry name" value="G6PD_C"/>
    <property type="match status" value="1"/>
</dbReference>
<organism evidence="9 10">
    <name type="scientific">Azorhizophilus paspali</name>
    <name type="common">Azotobacter paspali</name>
    <dbReference type="NCBI Taxonomy" id="69963"/>
    <lineage>
        <taxon>Bacteria</taxon>
        <taxon>Pseudomonadati</taxon>
        <taxon>Pseudomonadota</taxon>
        <taxon>Gammaproteobacteria</taxon>
        <taxon>Pseudomonadales</taxon>
        <taxon>Pseudomonadaceae</taxon>
        <taxon>Azorhizophilus</taxon>
    </lineage>
</organism>
<comment type="similarity">
    <text evidence="2">Belongs to the glucose-6-phosphate dehydrogenase family.</text>
</comment>
<dbReference type="PRINTS" id="PR00079">
    <property type="entry name" value="G6PDHDRGNASE"/>
</dbReference>
<proteinExistence type="inferred from homology"/>
<dbReference type="InterPro" id="IPR019796">
    <property type="entry name" value="G6P_DH_AS"/>
</dbReference>
<dbReference type="PROSITE" id="PS00069">
    <property type="entry name" value="G6P_DEHYDROGENASE"/>
    <property type="match status" value="1"/>
</dbReference>
<evidence type="ECO:0000313" key="10">
    <source>
        <dbReference type="Proteomes" id="UP001589891"/>
    </source>
</evidence>
<reference evidence="9 10" key="1">
    <citation type="submission" date="2024-09" db="EMBL/GenBank/DDBJ databases">
        <authorList>
            <person name="Sun Q."/>
            <person name="Mori K."/>
        </authorList>
    </citation>
    <scope>NUCLEOTIDE SEQUENCE [LARGE SCALE GENOMIC DNA]</scope>
    <source>
        <strain evidence="9 10">NCAIM B.01794</strain>
    </source>
</reference>
<feature type="domain" description="Glucose-6-phosphate dehydrogenase NAD-binding" evidence="7">
    <location>
        <begin position="14"/>
        <end position="183"/>
    </location>
</feature>
<evidence type="ECO:0000256" key="1">
    <source>
        <dbReference type="ARBA" id="ARBA00004937"/>
    </source>
</evidence>
<dbReference type="InterPro" id="IPR001282">
    <property type="entry name" value="G6P_DH"/>
</dbReference>
<dbReference type="Proteomes" id="UP001589891">
    <property type="component" value="Unassembled WGS sequence"/>
</dbReference>
<evidence type="ECO:0000256" key="2">
    <source>
        <dbReference type="ARBA" id="ARBA00009975"/>
    </source>
</evidence>
<evidence type="ECO:0000259" key="7">
    <source>
        <dbReference type="Pfam" id="PF00479"/>
    </source>
</evidence>
<keyword evidence="5 9" id="KW-0560">Oxidoreductase</keyword>
<name>A0ABV6SGH7_AZOPA</name>
<dbReference type="InterPro" id="IPR036291">
    <property type="entry name" value="NAD(P)-bd_dom_sf"/>
</dbReference>
<feature type="domain" description="Glucose-6-phosphate dehydrogenase C-terminal" evidence="8">
    <location>
        <begin position="186"/>
        <end position="227"/>
    </location>
</feature>
<dbReference type="EMBL" id="JBHLSS010000021">
    <property type="protein sequence ID" value="MFC0708634.1"/>
    <property type="molecule type" value="Genomic_DNA"/>
</dbReference>
<dbReference type="PANTHER" id="PTHR23429:SF0">
    <property type="entry name" value="GLUCOSE-6-PHOSPHATE 1-DEHYDROGENASE"/>
    <property type="match status" value="1"/>
</dbReference>
<dbReference type="EC" id="1.1.1.49" evidence="9"/>
<dbReference type="GO" id="GO:0004345">
    <property type="term" value="F:glucose-6-phosphate dehydrogenase activity"/>
    <property type="evidence" value="ECO:0007669"/>
    <property type="project" value="UniProtKB-EC"/>
</dbReference>
<comment type="pathway">
    <text evidence="1">Carbohydrate degradation; pentose phosphate pathway; D-ribulose 5-phosphate from D-glucose 6-phosphate (oxidative stage): step 1/3.</text>
</comment>
<sequence length="228" mass="25308">MAINYTVEPCTFALFGALGDLALRKLFPALYQLDRAGLLCPDTRLLALALDAGEGARDTIAEHLRRHVPVAELDEGVLQRFLGRLDYLSMDFLQPGGYAALADRVGAAERLIAYFATPAALYEPICAGLAEVSLAERARVVLEKPIGHDLVSSRKVNDAVARHFPEDRTYRIDHYLGKETVQNLIALRFANSLFETQWNQNHISHVEITVAEQVGIEGRWGYFDKAGQ</sequence>
<feature type="non-terminal residue" evidence="9">
    <location>
        <position position="228"/>
    </location>
</feature>
<evidence type="ECO:0000259" key="8">
    <source>
        <dbReference type="Pfam" id="PF02781"/>
    </source>
</evidence>
<dbReference type="SUPFAM" id="SSF51735">
    <property type="entry name" value="NAD(P)-binding Rossmann-fold domains"/>
    <property type="match status" value="1"/>
</dbReference>
<dbReference type="InterPro" id="IPR022675">
    <property type="entry name" value="G6P_DH_C"/>
</dbReference>
<evidence type="ECO:0000256" key="3">
    <source>
        <dbReference type="ARBA" id="ARBA00022526"/>
    </source>
</evidence>
<evidence type="ECO:0000256" key="4">
    <source>
        <dbReference type="ARBA" id="ARBA00022857"/>
    </source>
</evidence>
<accession>A0ABV6SGH7</accession>
<dbReference type="SUPFAM" id="SSF55347">
    <property type="entry name" value="Glyceraldehyde-3-phosphate dehydrogenase-like, C-terminal domain"/>
    <property type="match status" value="1"/>
</dbReference>
<evidence type="ECO:0000313" key="9">
    <source>
        <dbReference type="EMBL" id="MFC0708634.1"/>
    </source>
</evidence>
<keyword evidence="3" id="KW-0313">Glucose metabolism</keyword>
<keyword evidence="6" id="KW-0119">Carbohydrate metabolism</keyword>
<keyword evidence="4" id="KW-0521">NADP</keyword>
<evidence type="ECO:0000256" key="6">
    <source>
        <dbReference type="ARBA" id="ARBA00023277"/>
    </source>
</evidence>
<dbReference type="PANTHER" id="PTHR23429">
    <property type="entry name" value="GLUCOSE-6-PHOSPHATE 1-DEHYDROGENASE G6PD"/>
    <property type="match status" value="1"/>
</dbReference>
<keyword evidence="10" id="KW-1185">Reference proteome</keyword>
<evidence type="ECO:0000256" key="5">
    <source>
        <dbReference type="ARBA" id="ARBA00023002"/>
    </source>
</evidence>
<dbReference type="Gene3D" id="3.30.360.10">
    <property type="entry name" value="Dihydrodipicolinate Reductase, domain 2"/>
    <property type="match status" value="1"/>
</dbReference>
<dbReference type="Gene3D" id="3.40.50.720">
    <property type="entry name" value="NAD(P)-binding Rossmann-like Domain"/>
    <property type="match status" value="1"/>
</dbReference>
<protein>
    <submittedName>
        <fullName evidence="9">Glucose-6-phosphate dehydrogenase</fullName>
        <ecNumber evidence="9">1.1.1.49</ecNumber>
    </submittedName>
</protein>
<dbReference type="InterPro" id="IPR022674">
    <property type="entry name" value="G6P_DH_NAD-bd"/>
</dbReference>